<organism evidence="5 6">
    <name type="scientific">Oleispira antarctica</name>
    <dbReference type="NCBI Taxonomy" id="188908"/>
    <lineage>
        <taxon>Bacteria</taxon>
        <taxon>Pseudomonadati</taxon>
        <taxon>Pseudomonadota</taxon>
        <taxon>Gammaproteobacteria</taxon>
        <taxon>Oceanospirillales</taxon>
        <taxon>Oceanospirillaceae</taxon>
        <taxon>Oleispira</taxon>
    </lineage>
</organism>
<evidence type="ECO:0000256" key="1">
    <source>
        <dbReference type="ARBA" id="ARBA00022729"/>
    </source>
</evidence>
<dbReference type="Proteomes" id="UP000227088">
    <property type="component" value="Unassembled WGS sequence"/>
</dbReference>
<feature type="domain" description="OmpA-like" evidence="4">
    <location>
        <begin position="319"/>
        <end position="434"/>
    </location>
</feature>
<proteinExistence type="predicted"/>
<dbReference type="InterPro" id="IPR006665">
    <property type="entry name" value="OmpA-like"/>
</dbReference>
<dbReference type="PANTHER" id="PTHR30570">
    <property type="entry name" value="PERIPLASMIC PHOSPHATE BINDING COMPONENT OF PHOSPHATE ABC TRANSPORTER"/>
    <property type="match status" value="1"/>
</dbReference>
<dbReference type="Gene3D" id="3.40.190.10">
    <property type="entry name" value="Periplasmic binding protein-like II"/>
    <property type="match status" value="2"/>
</dbReference>
<dbReference type="Gene3D" id="3.30.1330.60">
    <property type="entry name" value="OmpA-like domain"/>
    <property type="match status" value="1"/>
</dbReference>
<feature type="chain" id="PRO_5012825310" description="OmpA-like domain-containing protein" evidence="3">
    <location>
        <begin position="25"/>
        <end position="434"/>
    </location>
</feature>
<dbReference type="CDD" id="cd07185">
    <property type="entry name" value="OmpA_C-like"/>
    <property type="match status" value="1"/>
</dbReference>
<dbReference type="SUPFAM" id="SSF103088">
    <property type="entry name" value="OmpA-like"/>
    <property type="match status" value="1"/>
</dbReference>
<feature type="signal peptide" evidence="3">
    <location>
        <begin position="1"/>
        <end position="24"/>
    </location>
</feature>
<dbReference type="AlphaFoldDB" id="A0A1Y5HWK2"/>
<dbReference type="PROSITE" id="PS51123">
    <property type="entry name" value="OMPA_2"/>
    <property type="match status" value="1"/>
</dbReference>
<dbReference type="InterPro" id="IPR036737">
    <property type="entry name" value="OmpA-like_sf"/>
</dbReference>
<evidence type="ECO:0000259" key="4">
    <source>
        <dbReference type="PROSITE" id="PS51123"/>
    </source>
</evidence>
<dbReference type="InterPro" id="IPR050811">
    <property type="entry name" value="Phosphate_ABC_transporter"/>
</dbReference>
<keyword evidence="1 3" id="KW-0732">Signal</keyword>
<evidence type="ECO:0000313" key="5">
    <source>
        <dbReference type="EMBL" id="OUS40867.1"/>
    </source>
</evidence>
<evidence type="ECO:0000256" key="2">
    <source>
        <dbReference type="PROSITE-ProRule" id="PRU00473"/>
    </source>
</evidence>
<dbReference type="EMBL" id="MABE01000224">
    <property type="protein sequence ID" value="OUS40867.1"/>
    <property type="molecule type" value="Genomic_DNA"/>
</dbReference>
<comment type="caution">
    <text evidence="5">The sequence shown here is derived from an EMBL/GenBank/DDBJ whole genome shotgun (WGS) entry which is preliminary data.</text>
</comment>
<dbReference type="Pfam" id="PF12849">
    <property type="entry name" value="PBP_like_2"/>
    <property type="match status" value="1"/>
</dbReference>
<dbReference type="Pfam" id="PF00691">
    <property type="entry name" value="OmpA"/>
    <property type="match status" value="1"/>
</dbReference>
<evidence type="ECO:0000313" key="6">
    <source>
        <dbReference type="Proteomes" id="UP000227088"/>
    </source>
</evidence>
<dbReference type="InterPro" id="IPR024370">
    <property type="entry name" value="PBP_domain"/>
</dbReference>
<dbReference type="GO" id="GO:0016020">
    <property type="term" value="C:membrane"/>
    <property type="evidence" value="ECO:0007669"/>
    <property type="project" value="UniProtKB-UniRule"/>
</dbReference>
<dbReference type="PANTHER" id="PTHR30570:SF1">
    <property type="entry name" value="PHOSPHATE-BINDING PROTEIN PSTS"/>
    <property type="match status" value="1"/>
</dbReference>
<reference evidence="6" key="1">
    <citation type="journal article" date="2017" name="Proc. Natl. Acad. Sci. U.S.A.">
        <title>Simulation of Deepwater Horizon oil plume reveals substrate specialization within a complex community of hydrocarbon degraders.</title>
        <authorList>
            <person name="Hu P."/>
            <person name="Dubinsky E.A."/>
            <person name="Probst A.J."/>
            <person name="Wang J."/>
            <person name="Sieber C.M.K."/>
            <person name="Tom L.M."/>
            <person name="Gardinali P."/>
            <person name="Banfield J.F."/>
            <person name="Atlas R.M."/>
            <person name="Andersen G.L."/>
        </authorList>
    </citation>
    <scope>NUCLEOTIDE SEQUENCE [LARGE SCALE GENOMIC DNA]</scope>
</reference>
<protein>
    <recommendedName>
        <fullName evidence="4">OmpA-like domain-containing protein</fullName>
    </recommendedName>
</protein>
<dbReference type="CDD" id="cd13653">
    <property type="entry name" value="PBP2_phosphate_like_1"/>
    <property type="match status" value="1"/>
</dbReference>
<keyword evidence="2" id="KW-0472">Membrane</keyword>
<dbReference type="SUPFAM" id="SSF53850">
    <property type="entry name" value="Periplasmic binding protein-like II"/>
    <property type="match status" value="1"/>
</dbReference>
<evidence type="ECO:0000256" key="3">
    <source>
        <dbReference type="SAM" id="SignalP"/>
    </source>
</evidence>
<gene>
    <name evidence="5" type="ORF">A9R00_03835</name>
</gene>
<accession>A0A1Y5HWK2</accession>
<name>A0A1Y5HWK2_OLEAN</name>
<sequence>MRKFVFLFSFVQSIALLLASFSQANTFTIQGSNTIGAKLAPSLVTGYFHSLGVRNVELSATQENESRITAQQGVVVDIAAHGSGTGFKALHSGLADIAAASRPAKQKEIDQLAELTVLTSQRSEHIIGIDGLAIIIHPQNPINELSVEQIAAIYSGEITNWIDLGGRFGEITLYSRDDKSGTWDSFKRMVLGRAELDSTALRFEANDELSDRVSRDINSIGFVGLPSVRQAKLMAISDGQGKALKPNQLTISTEDYALSRRLYFYTDDNPKNSHILPFIQYVQSPAGQKVVAANGFIAQNIEVIEPLDYASLPLDFQLLAGEGQRLTVNFRFKEGSARLDNRALRDIQRLVDFSEKNPDKKLILIGFGDQKKSKERSQLLSKLRAMAVRRELVKQGIYPKFNYGYGEQLPVASNQREAGRLKNRRVEVWLSHID</sequence>